<comment type="caution">
    <text evidence="1">The sequence shown here is derived from an EMBL/GenBank/DDBJ whole genome shotgun (WGS) entry which is preliminary data.</text>
</comment>
<gene>
    <name evidence="1" type="ORF">JJB47_11720</name>
</gene>
<accession>A0AAW4IYK6</accession>
<organism evidence="1 2">
    <name type="scientific">Clostridium perfringens</name>
    <dbReference type="NCBI Taxonomy" id="1502"/>
    <lineage>
        <taxon>Bacteria</taxon>
        <taxon>Bacillati</taxon>
        <taxon>Bacillota</taxon>
        <taxon>Clostridia</taxon>
        <taxon>Eubacteriales</taxon>
        <taxon>Clostridiaceae</taxon>
        <taxon>Clostridium</taxon>
    </lineage>
</organism>
<dbReference type="RefSeq" id="WP_208340893.1">
    <property type="nucleotide sequence ID" value="NZ_JAENQO010000007.1"/>
</dbReference>
<dbReference type="AlphaFoldDB" id="A0AAW4IYK6"/>
<dbReference type="InterPro" id="IPR010697">
    <property type="entry name" value="YspA"/>
</dbReference>
<dbReference type="Pfam" id="PF06908">
    <property type="entry name" value="YpsA"/>
    <property type="match status" value="1"/>
</dbReference>
<dbReference type="Proteomes" id="UP000668068">
    <property type="component" value="Unassembled WGS sequence"/>
</dbReference>
<dbReference type="PANTHER" id="PTHR38440">
    <property type="entry name" value="UPF0398 PROTEIN YPSA"/>
    <property type="match status" value="1"/>
</dbReference>
<proteinExistence type="predicted"/>
<dbReference type="EMBL" id="JAENQP010000007">
    <property type="protein sequence ID" value="MBO3359439.1"/>
    <property type="molecule type" value="Genomic_DNA"/>
</dbReference>
<dbReference type="SUPFAM" id="SSF102405">
    <property type="entry name" value="MCP/YpsA-like"/>
    <property type="match status" value="1"/>
</dbReference>
<dbReference type="PANTHER" id="PTHR38440:SF1">
    <property type="entry name" value="UPF0398 PROTEIN SPR0331"/>
    <property type="match status" value="1"/>
</dbReference>
<dbReference type="Gene3D" id="3.40.50.450">
    <property type="match status" value="1"/>
</dbReference>
<evidence type="ECO:0000313" key="2">
    <source>
        <dbReference type="Proteomes" id="UP000668068"/>
    </source>
</evidence>
<name>A0AAW4IYK6_CLOPF</name>
<sequence length="183" mass="21252">MINVCVTGHRPSNPNLGGYNWNSDKNQRIMLKLYQTVEDILKENPNETINCIEGGALGIDQMFFRSCEVLRAKYPDKITLEVAIPFKNQANKWFNKTDIDRYYKQVLIADDVTFVDELKKYHLKGIENEIYHPAKMQQRNKYMCDKADIVIAVWDGSKGGTKNAYDYAKKINKNIIRIDPREV</sequence>
<protein>
    <submittedName>
        <fullName evidence="1">DUF1273 family protein</fullName>
    </submittedName>
</protein>
<evidence type="ECO:0000313" key="1">
    <source>
        <dbReference type="EMBL" id="MBO3359439.1"/>
    </source>
</evidence>
<reference evidence="1" key="1">
    <citation type="submission" date="2020-12" db="EMBL/GenBank/DDBJ databases">
        <title>Comparative genomics of Clostridium perfringens reveals patterns of host-associated phylogenetic clades and virulence factors.</title>
        <authorList>
            <person name="Smith A.H."/>
            <person name="Geier R."/>
        </authorList>
    </citation>
    <scope>NUCLEOTIDE SEQUENCE</scope>
    <source>
        <strain evidence="1">CHD30677R</strain>
    </source>
</reference>